<dbReference type="EMBL" id="JACHGY010000001">
    <property type="protein sequence ID" value="MBB6429184.1"/>
    <property type="molecule type" value="Genomic_DNA"/>
</dbReference>
<dbReference type="RefSeq" id="WP_184676770.1">
    <property type="nucleotide sequence ID" value="NZ_JACHGY010000001.1"/>
</dbReference>
<dbReference type="InterPro" id="IPR013424">
    <property type="entry name" value="Ice-binding_C"/>
</dbReference>
<evidence type="ECO:0000313" key="3">
    <source>
        <dbReference type="EMBL" id="MBB6429184.1"/>
    </source>
</evidence>
<evidence type="ECO:0000313" key="4">
    <source>
        <dbReference type="Proteomes" id="UP000541810"/>
    </source>
</evidence>
<dbReference type="Proteomes" id="UP000541810">
    <property type="component" value="Unassembled WGS sequence"/>
</dbReference>
<comment type="caution">
    <text evidence="3">The sequence shown here is derived from an EMBL/GenBank/DDBJ whole genome shotgun (WGS) entry which is preliminary data.</text>
</comment>
<dbReference type="NCBIfam" id="TIGR02595">
    <property type="entry name" value="PEP_CTERM"/>
    <property type="match status" value="1"/>
</dbReference>
<sequence length="281" mass="27902">MKQALFSLTAAASVALTGAASAAITVDGSLGGGEYGPALSVQTINTQFGDNETELNAAFGQVASGALELLVTGNVQQNGNRIYLFLDTAAGGSSTLAAAGGDFDLDQIQGNVLDIAPEFMFVINEQFGSVNARLIDLSDGSQVFASDLTGDVNAGAGTASGAGFSVALNNTNSAGVGGGSGEPDANALTATTGLELSIDLTSLGSPTQDINITAASGSFDGFFSNQVLGSLPDNTGNLGNGGFDLSTIAGDQFFTVAIPEPASLALVGMGALAMLGRRRSA</sequence>
<proteinExistence type="predicted"/>
<reference evidence="3 4" key="1">
    <citation type="submission" date="2020-08" db="EMBL/GenBank/DDBJ databases">
        <title>Genomic Encyclopedia of Type Strains, Phase IV (KMG-IV): sequencing the most valuable type-strain genomes for metagenomic binning, comparative biology and taxonomic classification.</title>
        <authorList>
            <person name="Goeker M."/>
        </authorList>
    </citation>
    <scope>NUCLEOTIDE SEQUENCE [LARGE SCALE GENOMIC DNA]</scope>
    <source>
        <strain evidence="3 4">DSM 103725</strain>
    </source>
</reference>
<protein>
    <recommendedName>
        <fullName evidence="2">Ice-binding protein C-terminal domain-containing protein</fullName>
    </recommendedName>
</protein>
<evidence type="ECO:0000256" key="1">
    <source>
        <dbReference type="SAM" id="SignalP"/>
    </source>
</evidence>
<name>A0A7X0H4P0_9BACT</name>
<feature type="signal peptide" evidence="1">
    <location>
        <begin position="1"/>
        <end position="22"/>
    </location>
</feature>
<feature type="domain" description="Ice-binding protein C-terminal" evidence="2">
    <location>
        <begin position="257"/>
        <end position="279"/>
    </location>
</feature>
<accession>A0A7X0H4P0</accession>
<organism evidence="3 4">
    <name type="scientific">Algisphaera agarilytica</name>
    <dbReference type="NCBI Taxonomy" id="1385975"/>
    <lineage>
        <taxon>Bacteria</taxon>
        <taxon>Pseudomonadati</taxon>
        <taxon>Planctomycetota</taxon>
        <taxon>Phycisphaerae</taxon>
        <taxon>Phycisphaerales</taxon>
        <taxon>Phycisphaeraceae</taxon>
        <taxon>Algisphaera</taxon>
    </lineage>
</organism>
<dbReference type="AlphaFoldDB" id="A0A7X0H4P0"/>
<keyword evidence="1" id="KW-0732">Signal</keyword>
<gene>
    <name evidence="3" type="ORF">HNQ40_000990</name>
</gene>
<evidence type="ECO:0000259" key="2">
    <source>
        <dbReference type="Pfam" id="PF07589"/>
    </source>
</evidence>
<dbReference type="Pfam" id="PF07589">
    <property type="entry name" value="PEP-CTERM"/>
    <property type="match status" value="1"/>
</dbReference>
<keyword evidence="4" id="KW-1185">Reference proteome</keyword>
<feature type="chain" id="PRO_5030854798" description="Ice-binding protein C-terminal domain-containing protein" evidence="1">
    <location>
        <begin position="23"/>
        <end position="281"/>
    </location>
</feature>